<gene>
    <name evidence="1" type="ORF">QBO96_05740</name>
</gene>
<organism evidence="1 2">
    <name type="scientific">Lysinibacillus capsici</name>
    <dbReference type="NCBI Taxonomy" id="2115968"/>
    <lineage>
        <taxon>Bacteria</taxon>
        <taxon>Bacillati</taxon>
        <taxon>Bacillota</taxon>
        <taxon>Bacilli</taxon>
        <taxon>Bacillales</taxon>
        <taxon>Bacillaceae</taxon>
        <taxon>Lysinibacillus</taxon>
    </lineage>
</organism>
<protein>
    <submittedName>
        <fullName evidence="1">Uncharacterized protein</fullName>
    </submittedName>
</protein>
<dbReference type="GeneID" id="75686905"/>
<reference evidence="1 2" key="1">
    <citation type="submission" date="2023-04" db="EMBL/GenBank/DDBJ databases">
        <title>Genomic of Lysinibacillus capsici TSBLM.</title>
        <authorList>
            <person name="Hu X.S."/>
            <person name="Yu C.H."/>
        </authorList>
    </citation>
    <scope>NUCLEOTIDE SEQUENCE [LARGE SCALE GENOMIC DNA]</scope>
    <source>
        <strain evidence="1 2">TSBLM</strain>
    </source>
</reference>
<evidence type="ECO:0000313" key="1">
    <source>
        <dbReference type="EMBL" id="WGF41024.1"/>
    </source>
</evidence>
<name>A0ABY8KSJ5_9BACI</name>
<evidence type="ECO:0000313" key="2">
    <source>
        <dbReference type="Proteomes" id="UP001244564"/>
    </source>
</evidence>
<dbReference type="EMBL" id="CP122283">
    <property type="protein sequence ID" value="WGF41024.1"/>
    <property type="molecule type" value="Genomic_DNA"/>
</dbReference>
<dbReference type="Proteomes" id="UP001244564">
    <property type="component" value="Chromosome"/>
</dbReference>
<dbReference type="RefSeq" id="WP_233732816.1">
    <property type="nucleotide sequence ID" value="NZ_CP084108.1"/>
</dbReference>
<sequence length="18" mass="1924">MIAIMLISSLAFGLSMII</sequence>
<accession>A0ABY8KSJ5</accession>
<keyword evidence="2" id="KW-1185">Reference proteome</keyword>
<proteinExistence type="predicted"/>